<evidence type="ECO:0000313" key="5">
    <source>
        <dbReference type="Proteomes" id="UP000316726"/>
    </source>
</evidence>
<feature type="compositionally biased region" description="Basic and acidic residues" evidence="1">
    <location>
        <begin position="198"/>
        <end position="238"/>
    </location>
</feature>
<evidence type="ECO:0000256" key="1">
    <source>
        <dbReference type="SAM" id="MobiDB-lite"/>
    </source>
</evidence>
<proteinExistence type="predicted"/>
<gene>
    <name evidence="4" type="ORF">A3770_12p66660</name>
</gene>
<evidence type="ECO:0000259" key="3">
    <source>
        <dbReference type="PROSITE" id="PS51782"/>
    </source>
</evidence>
<dbReference type="OrthoDB" id="10651438at2759"/>
<accession>A0A5B8MTN4</accession>
<evidence type="ECO:0000256" key="2">
    <source>
        <dbReference type="SAM" id="Phobius"/>
    </source>
</evidence>
<feature type="domain" description="LysM" evidence="3">
    <location>
        <begin position="86"/>
        <end position="135"/>
    </location>
</feature>
<name>A0A5B8MTN4_9CHLO</name>
<feature type="compositionally biased region" description="Basic and acidic residues" evidence="1">
    <location>
        <begin position="1"/>
        <end position="17"/>
    </location>
</feature>
<organism evidence="4 5">
    <name type="scientific">Chloropicon primus</name>
    <dbReference type="NCBI Taxonomy" id="1764295"/>
    <lineage>
        <taxon>Eukaryota</taxon>
        <taxon>Viridiplantae</taxon>
        <taxon>Chlorophyta</taxon>
        <taxon>Chloropicophyceae</taxon>
        <taxon>Chloropicales</taxon>
        <taxon>Chloropicaceae</taxon>
        <taxon>Chloropicon</taxon>
    </lineage>
</organism>
<dbReference type="EMBL" id="CP031045">
    <property type="protein sequence ID" value="QDZ24148.1"/>
    <property type="molecule type" value="Genomic_DNA"/>
</dbReference>
<feature type="compositionally biased region" description="Basic residues" evidence="1">
    <location>
        <begin position="174"/>
        <end position="190"/>
    </location>
</feature>
<feature type="region of interest" description="Disordered" evidence="1">
    <location>
        <begin position="1"/>
        <end position="21"/>
    </location>
</feature>
<dbReference type="Gene3D" id="3.10.350.10">
    <property type="entry name" value="LysM domain"/>
    <property type="match status" value="1"/>
</dbReference>
<evidence type="ECO:0000313" key="4">
    <source>
        <dbReference type="EMBL" id="QDZ24148.1"/>
    </source>
</evidence>
<feature type="transmembrane region" description="Helical" evidence="2">
    <location>
        <begin position="39"/>
        <end position="56"/>
    </location>
</feature>
<protein>
    <recommendedName>
        <fullName evidence="3">LysM domain-containing protein</fullName>
    </recommendedName>
</protein>
<keyword evidence="5" id="KW-1185">Reference proteome</keyword>
<dbReference type="PROSITE" id="PS51782">
    <property type="entry name" value="LYSM"/>
    <property type="match status" value="1"/>
</dbReference>
<dbReference type="Pfam" id="PF01476">
    <property type="entry name" value="LysM"/>
    <property type="match status" value="1"/>
</dbReference>
<feature type="region of interest" description="Disordered" evidence="1">
    <location>
        <begin position="145"/>
        <end position="260"/>
    </location>
</feature>
<dbReference type="Proteomes" id="UP000316726">
    <property type="component" value="Chromosome 12"/>
</dbReference>
<reference evidence="4 5" key="1">
    <citation type="submission" date="2018-07" db="EMBL/GenBank/DDBJ databases">
        <title>The complete nuclear genome of the prasinophyte Chloropicon primus (CCMP1205).</title>
        <authorList>
            <person name="Pombert J.-F."/>
            <person name="Otis C."/>
            <person name="Turmel M."/>
            <person name="Lemieux C."/>
        </authorList>
    </citation>
    <scope>NUCLEOTIDE SEQUENCE [LARGE SCALE GENOMIC DNA]</scope>
    <source>
        <strain evidence="4 5">CCMP1205</strain>
    </source>
</reference>
<keyword evidence="2" id="KW-0812">Transmembrane</keyword>
<keyword evidence="2" id="KW-1133">Transmembrane helix</keyword>
<dbReference type="AlphaFoldDB" id="A0A5B8MTN4"/>
<keyword evidence="2" id="KW-0472">Membrane</keyword>
<sequence>MKMDDVYGEDPAGKGNDKGSGPIGWIKNKLGNMREANPALFSFATGCVVGGIVLLVRGTNLNLCLPGSSCSKSKGGAKKRSNGPKIKVTVQEDQTLGDILVKYVGDYTEANVSQIVKDNKLKNANLILPGQVLLVTDNRQIEAKVATPRSTATQAPAAAPAKVTKPAKEEKKPKQAKKKARKTAQRKRQAPAKVANKKKSEAEASKKRAQEESKKAKEVAKPKKEEPKKEVKSKDNGKKQGGQNKKAEGKKGFLFFGKKN</sequence>
<dbReference type="InterPro" id="IPR018392">
    <property type="entry name" value="LysM"/>
</dbReference>
<dbReference type="InterPro" id="IPR036779">
    <property type="entry name" value="LysM_dom_sf"/>
</dbReference>
<feature type="compositionally biased region" description="Low complexity" evidence="1">
    <location>
        <begin position="146"/>
        <end position="164"/>
    </location>
</feature>